<dbReference type="PANTHER" id="PTHR48207">
    <property type="entry name" value="SUCCINATE--HYDROXYMETHYLGLUTARATE COA-TRANSFERASE"/>
    <property type="match status" value="1"/>
</dbReference>
<dbReference type="SUPFAM" id="SSF89796">
    <property type="entry name" value="CoA-transferase family III (CaiB/BaiF)"/>
    <property type="match status" value="1"/>
</dbReference>
<dbReference type="InterPro" id="IPR050483">
    <property type="entry name" value="CoA-transferase_III_domain"/>
</dbReference>
<proteinExistence type="predicted"/>
<evidence type="ECO:0000313" key="4">
    <source>
        <dbReference type="Proteomes" id="UP001148313"/>
    </source>
</evidence>
<dbReference type="GO" id="GO:0016740">
    <property type="term" value="F:transferase activity"/>
    <property type="evidence" value="ECO:0007669"/>
    <property type="project" value="UniProtKB-KW"/>
</dbReference>
<dbReference type="Gene3D" id="3.40.50.10540">
    <property type="entry name" value="Crotonobetainyl-coa:carnitine coa-transferase, domain 1"/>
    <property type="match status" value="1"/>
</dbReference>
<organism evidence="3 4">
    <name type="scientific">Hoeflea poritis</name>
    <dbReference type="NCBI Taxonomy" id="2993659"/>
    <lineage>
        <taxon>Bacteria</taxon>
        <taxon>Pseudomonadati</taxon>
        <taxon>Pseudomonadota</taxon>
        <taxon>Alphaproteobacteria</taxon>
        <taxon>Hyphomicrobiales</taxon>
        <taxon>Rhizobiaceae</taxon>
        <taxon>Hoeflea</taxon>
    </lineage>
</organism>
<dbReference type="InterPro" id="IPR003673">
    <property type="entry name" value="CoA-Trfase_fam_III"/>
</dbReference>
<accession>A0ABT4VUQ4</accession>
<feature type="region of interest" description="Disordered" evidence="2">
    <location>
        <begin position="343"/>
        <end position="364"/>
    </location>
</feature>
<keyword evidence="1 3" id="KW-0808">Transferase</keyword>
<evidence type="ECO:0000256" key="1">
    <source>
        <dbReference type="ARBA" id="ARBA00022679"/>
    </source>
</evidence>
<dbReference type="InterPro" id="IPR023606">
    <property type="entry name" value="CoA-Trfase_III_dom_1_sf"/>
</dbReference>
<gene>
    <name evidence="3" type="ORF">OOZ53_24025</name>
</gene>
<name>A0ABT4VUQ4_9HYPH</name>
<protein>
    <submittedName>
        <fullName evidence="3">CoA transferase</fullName>
    </submittedName>
</protein>
<dbReference type="Gene3D" id="3.30.1540.10">
    <property type="entry name" value="formyl-coa transferase, domain 3"/>
    <property type="match status" value="1"/>
</dbReference>
<dbReference type="EMBL" id="JAPJZH010000023">
    <property type="protein sequence ID" value="MDA4848447.1"/>
    <property type="molecule type" value="Genomic_DNA"/>
</dbReference>
<dbReference type="RefSeq" id="WP_271092365.1">
    <property type="nucleotide sequence ID" value="NZ_JAPJZH010000023.1"/>
</dbReference>
<dbReference type="Proteomes" id="UP001148313">
    <property type="component" value="Unassembled WGS sequence"/>
</dbReference>
<keyword evidence="4" id="KW-1185">Reference proteome</keyword>
<dbReference type="Pfam" id="PF02515">
    <property type="entry name" value="CoA_transf_3"/>
    <property type="match status" value="1"/>
</dbReference>
<sequence length="364" mass="39975">MVLGPFATQYLGDFGADVIKVEPPGGDIFRHVQPSRSRGMGAGHLAFNRNKRAIGLNLKQPEDRARLTALLEAADVLVHNMRPAAAKRLGLDPESLREAYPRLVYCVSTGYGSRGRFADRPAYDDIIQAASGIAHLNADSSGNPRFLPTILCDKIGGLHLAMAVLAGVVRQTKTGKGCVVEAPMFEGLVSFLLAEHLAGERFRPAKGSMGYNRIISEHRRPYATRDGYVAVLPYDGRHWMRFLEAIGRHELARADWVQDAAQRSERVGELYAVIARVMPERTTADWISLLHDLDIPCTAVNSLDDLLSDAHLADVGLFQDIEHPSEGSLRAIRTPFWVEGAEDLPDDPAPDLLPSDADVAWAER</sequence>
<reference evidence="3" key="1">
    <citation type="submission" date="2022-11" db="EMBL/GenBank/DDBJ databases">
        <title>Hoeflea poritis sp. nov., isolated from scleractinian coral Porites lutea.</title>
        <authorList>
            <person name="Zhang G."/>
            <person name="Wei Q."/>
            <person name="Cai L."/>
        </authorList>
    </citation>
    <scope>NUCLEOTIDE SEQUENCE</scope>
    <source>
        <strain evidence="3">E7-10</strain>
    </source>
</reference>
<dbReference type="PANTHER" id="PTHR48207:SF4">
    <property type="entry name" value="BLL6097 PROTEIN"/>
    <property type="match status" value="1"/>
</dbReference>
<evidence type="ECO:0000313" key="3">
    <source>
        <dbReference type="EMBL" id="MDA4848447.1"/>
    </source>
</evidence>
<evidence type="ECO:0000256" key="2">
    <source>
        <dbReference type="SAM" id="MobiDB-lite"/>
    </source>
</evidence>
<comment type="caution">
    <text evidence="3">The sequence shown here is derived from an EMBL/GenBank/DDBJ whole genome shotgun (WGS) entry which is preliminary data.</text>
</comment>
<dbReference type="InterPro" id="IPR044855">
    <property type="entry name" value="CoA-Trfase_III_dom3_sf"/>
</dbReference>